<dbReference type="AlphaFoldDB" id="A0A0J0YPC4"/>
<dbReference type="GO" id="GO:0031167">
    <property type="term" value="P:rRNA methylation"/>
    <property type="evidence" value="ECO:0007669"/>
    <property type="project" value="InterPro"/>
</dbReference>
<dbReference type="STRING" id="1470200.PL75_10675"/>
<dbReference type="InterPro" id="IPR002052">
    <property type="entry name" value="DNA_methylase_N6_adenine_CS"/>
</dbReference>
<evidence type="ECO:0000313" key="4">
    <source>
        <dbReference type="Proteomes" id="UP000036027"/>
    </source>
</evidence>
<dbReference type="NCBIfam" id="TIGR00095">
    <property type="entry name" value="16S rRNA (guanine(966)-N(2))-methyltransferase RsmD"/>
    <property type="match status" value="1"/>
</dbReference>
<comment type="caution">
    <text evidence="3">The sequence shown here is derived from an EMBL/GenBank/DDBJ whole genome shotgun (WGS) entry which is preliminary data.</text>
</comment>
<accession>A0A0J0YPC4</accession>
<dbReference type="SUPFAM" id="SSF53335">
    <property type="entry name" value="S-adenosyl-L-methionine-dependent methyltransferases"/>
    <property type="match status" value="1"/>
</dbReference>
<keyword evidence="4" id="KW-1185">Reference proteome</keyword>
<dbReference type="Proteomes" id="UP000036027">
    <property type="component" value="Unassembled WGS sequence"/>
</dbReference>
<dbReference type="RefSeq" id="WP_047761920.1">
    <property type="nucleotide sequence ID" value="NZ_CP091510.1"/>
</dbReference>
<dbReference type="CDD" id="cd02440">
    <property type="entry name" value="AdoMet_MTases"/>
    <property type="match status" value="1"/>
</dbReference>
<keyword evidence="1" id="KW-0489">Methyltransferase</keyword>
<dbReference type="GO" id="GO:0003676">
    <property type="term" value="F:nucleic acid binding"/>
    <property type="evidence" value="ECO:0007669"/>
    <property type="project" value="InterPro"/>
</dbReference>
<proteinExistence type="predicted"/>
<reference evidence="3 4" key="1">
    <citation type="submission" date="2014-11" db="EMBL/GenBank/DDBJ databases">
        <title>Genome of a novel goose pathogen.</title>
        <authorList>
            <person name="Hansen C.M."/>
            <person name="Hueffer K."/>
            <person name="Choi S.C."/>
        </authorList>
    </citation>
    <scope>NUCLEOTIDE SEQUENCE [LARGE SCALE GENOMIC DNA]</scope>
    <source>
        <strain evidence="3 4">KH1503</strain>
    </source>
</reference>
<dbReference type="OrthoDB" id="9803017at2"/>
<dbReference type="PIRSF" id="PIRSF004553">
    <property type="entry name" value="CHP00095"/>
    <property type="match status" value="1"/>
</dbReference>
<organism evidence="3 4">
    <name type="scientific">Neisseria arctica</name>
    <dbReference type="NCBI Taxonomy" id="1470200"/>
    <lineage>
        <taxon>Bacteria</taxon>
        <taxon>Pseudomonadati</taxon>
        <taxon>Pseudomonadota</taxon>
        <taxon>Betaproteobacteria</taxon>
        <taxon>Neisseriales</taxon>
        <taxon>Neisseriaceae</taxon>
        <taxon>Neisseria</taxon>
    </lineage>
</organism>
<evidence type="ECO:0000313" key="3">
    <source>
        <dbReference type="EMBL" id="KLT71990.1"/>
    </source>
</evidence>
<dbReference type="PROSITE" id="PS00092">
    <property type="entry name" value="N6_MTASE"/>
    <property type="match status" value="1"/>
</dbReference>
<evidence type="ECO:0000256" key="2">
    <source>
        <dbReference type="ARBA" id="ARBA00022679"/>
    </source>
</evidence>
<keyword evidence="2" id="KW-0808">Transferase</keyword>
<dbReference type="Gene3D" id="3.40.50.150">
    <property type="entry name" value="Vaccinia Virus protein VP39"/>
    <property type="match status" value="1"/>
</dbReference>
<dbReference type="InterPro" id="IPR029063">
    <property type="entry name" value="SAM-dependent_MTases_sf"/>
</dbReference>
<name>A0A0J0YPC4_9NEIS</name>
<dbReference type="Pfam" id="PF03602">
    <property type="entry name" value="Cons_hypoth95"/>
    <property type="match status" value="1"/>
</dbReference>
<sequence length="186" mass="21078">MKNIKHNNQVRIIGGQCRGRKLNFSDAEGLRPTPDMVREKLFNWLGQDLTNKRVLDLFSGSGALGFEAASRCANTVVMVEKNQKTAAQLRKSIVDLQLHQVEIVCADGLDYLKRPTIGKFDMVFLDPPFSWSRWPLLFNLLNNCLNEDAMVYIEAGSFPELPGYLQAYRQGRSGKSFFELLIYSGK</sequence>
<evidence type="ECO:0000256" key="1">
    <source>
        <dbReference type="ARBA" id="ARBA00022603"/>
    </source>
</evidence>
<gene>
    <name evidence="3" type="ORF">PL75_10675</name>
</gene>
<dbReference type="PANTHER" id="PTHR43542">
    <property type="entry name" value="METHYLTRANSFERASE"/>
    <property type="match status" value="1"/>
</dbReference>
<dbReference type="GO" id="GO:0008168">
    <property type="term" value="F:methyltransferase activity"/>
    <property type="evidence" value="ECO:0007669"/>
    <property type="project" value="UniProtKB-KW"/>
</dbReference>
<dbReference type="EMBL" id="JTDO01000026">
    <property type="protein sequence ID" value="KLT71990.1"/>
    <property type="molecule type" value="Genomic_DNA"/>
</dbReference>
<dbReference type="InterPro" id="IPR004398">
    <property type="entry name" value="RNA_MeTrfase_RsmD"/>
</dbReference>
<dbReference type="PATRIC" id="fig|1470200.3.peg.1473"/>
<protein>
    <submittedName>
        <fullName evidence="3">Lactate dehydrogenase</fullName>
    </submittedName>
</protein>
<dbReference type="PANTHER" id="PTHR43542:SF1">
    <property type="entry name" value="METHYLTRANSFERASE"/>
    <property type="match status" value="1"/>
</dbReference>